<protein>
    <submittedName>
        <fullName evidence="2">Asparaginase</fullName>
    </submittedName>
</protein>
<keyword evidence="1" id="KW-1185">Reference proteome</keyword>
<dbReference type="AlphaFoldDB" id="A0A1I7ZYA5"/>
<sequence>MLLRNSEHWTTSWVSWRESLEPRLTVHRESEGCVRGALRVSSITCDMASQHSANVATRNTSSINRKRRSDRVGVDAAQKKHFVSLRPQHSASTLDRIASSPALEVSESGGEEEVAVSTDQGVKLLGRYPKATGSSDSGCQGCARERAARPERRRFRRRESAERRRGRWRRCLQRAAPIRLVVIHAGSLHIGWLSDGPNRHFSIIVNLTRVAREVAAWSGISTSDVLEALARRVLERRPNRAGCILWF</sequence>
<dbReference type="WBParaSite" id="L893_g30819.t1">
    <property type="protein sequence ID" value="L893_g30819.t1"/>
    <property type="gene ID" value="L893_g30819"/>
</dbReference>
<dbReference type="Proteomes" id="UP000095287">
    <property type="component" value="Unplaced"/>
</dbReference>
<organism evidence="1 2">
    <name type="scientific">Steinernema glaseri</name>
    <dbReference type="NCBI Taxonomy" id="37863"/>
    <lineage>
        <taxon>Eukaryota</taxon>
        <taxon>Metazoa</taxon>
        <taxon>Ecdysozoa</taxon>
        <taxon>Nematoda</taxon>
        <taxon>Chromadorea</taxon>
        <taxon>Rhabditida</taxon>
        <taxon>Tylenchina</taxon>
        <taxon>Panagrolaimomorpha</taxon>
        <taxon>Strongyloidoidea</taxon>
        <taxon>Steinernematidae</taxon>
        <taxon>Steinernema</taxon>
    </lineage>
</organism>
<accession>A0A1I7ZYA5</accession>
<evidence type="ECO:0000313" key="2">
    <source>
        <dbReference type="WBParaSite" id="L893_g30819.t1"/>
    </source>
</evidence>
<proteinExistence type="predicted"/>
<reference evidence="2" key="1">
    <citation type="submission" date="2016-11" db="UniProtKB">
        <authorList>
            <consortium name="WormBaseParasite"/>
        </authorList>
    </citation>
    <scope>IDENTIFICATION</scope>
</reference>
<evidence type="ECO:0000313" key="1">
    <source>
        <dbReference type="Proteomes" id="UP000095287"/>
    </source>
</evidence>
<name>A0A1I7ZYA5_9BILA</name>